<evidence type="ECO:0000256" key="3">
    <source>
        <dbReference type="SAM" id="MobiDB-lite"/>
    </source>
</evidence>
<feature type="region of interest" description="Disordered" evidence="3">
    <location>
        <begin position="1"/>
        <end position="80"/>
    </location>
</feature>
<feature type="compositionally biased region" description="Low complexity" evidence="3">
    <location>
        <begin position="51"/>
        <end position="80"/>
    </location>
</feature>
<dbReference type="EMBL" id="CP093344">
    <property type="protein sequence ID" value="WOG89333.1"/>
    <property type="molecule type" value="Genomic_DNA"/>
</dbReference>
<dbReference type="Proteomes" id="UP000077755">
    <property type="component" value="Chromosome 2"/>
</dbReference>
<evidence type="ECO:0000256" key="2">
    <source>
        <dbReference type="ARBA" id="ARBA00023242"/>
    </source>
</evidence>
<name>A0AAF0WJC8_DAUCS</name>
<dbReference type="InterPro" id="IPR051992">
    <property type="entry name" value="OxStress_Response_Reg"/>
</dbReference>
<feature type="compositionally biased region" description="Basic and acidic residues" evidence="3">
    <location>
        <begin position="24"/>
        <end position="43"/>
    </location>
</feature>
<organism evidence="4 6">
    <name type="scientific">Daucus carota subsp. sativus</name>
    <name type="common">Carrot</name>
    <dbReference type="NCBI Taxonomy" id="79200"/>
    <lineage>
        <taxon>Eukaryota</taxon>
        <taxon>Viridiplantae</taxon>
        <taxon>Streptophyta</taxon>
        <taxon>Embryophyta</taxon>
        <taxon>Tracheophyta</taxon>
        <taxon>Spermatophyta</taxon>
        <taxon>Magnoliopsida</taxon>
        <taxon>eudicotyledons</taxon>
        <taxon>Gunneridae</taxon>
        <taxon>Pentapetalae</taxon>
        <taxon>asterids</taxon>
        <taxon>campanulids</taxon>
        <taxon>Apiales</taxon>
        <taxon>Apiaceae</taxon>
        <taxon>Apioideae</taxon>
        <taxon>Scandiceae</taxon>
        <taxon>Daucinae</taxon>
        <taxon>Daucus</taxon>
        <taxon>Daucus sect. Daucus</taxon>
    </lineage>
</organism>
<dbReference type="GO" id="GO:0005634">
    <property type="term" value="C:nucleus"/>
    <property type="evidence" value="ECO:0007669"/>
    <property type="project" value="UniProtKB-SubCell"/>
</dbReference>
<accession>A0AAF0WJC8</accession>
<comment type="subcellular location">
    <subcellularLocation>
        <location evidence="1">Nucleus</location>
    </subcellularLocation>
</comment>
<evidence type="ECO:0000313" key="6">
    <source>
        <dbReference type="Proteomes" id="UP000077755"/>
    </source>
</evidence>
<evidence type="ECO:0000256" key="1">
    <source>
        <dbReference type="ARBA" id="ARBA00004123"/>
    </source>
</evidence>
<evidence type="ECO:0000313" key="5">
    <source>
        <dbReference type="EMBL" id="WOG89334.1"/>
    </source>
</evidence>
<evidence type="ECO:0000313" key="4">
    <source>
        <dbReference type="EMBL" id="WOG89333.1"/>
    </source>
</evidence>
<reference evidence="4" key="1">
    <citation type="journal article" date="2016" name="Nat. Genet.">
        <title>A high-quality carrot genome assembly provides new insights into carotenoid accumulation and asterid genome evolution.</title>
        <authorList>
            <person name="Iorizzo M."/>
            <person name="Ellison S."/>
            <person name="Senalik D."/>
            <person name="Zeng P."/>
            <person name="Satapoomin P."/>
            <person name="Huang J."/>
            <person name="Bowman M."/>
            <person name="Iovene M."/>
            <person name="Sanseverino W."/>
            <person name="Cavagnaro P."/>
            <person name="Yildiz M."/>
            <person name="Macko-Podgorni A."/>
            <person name="Moranska E."/>
            <person name="Grzebelus E."/>
            <person name="Grzebelus D."/>
            <person name="Ashrafi H."/>
            <person name="Zheng Z."/>
            <person name="Cheng S."/>
            <person name="Spooner D."/>
            <person name="Van Deynze A."/>
            <person name="Simon P."/>
        </authorList>
    </citation>
    <scope>NUCLEOTIDE SEQUENCE</scope>
    <source>
        <tissue evidence="4">Leaf</tissue>
    </source>
</reference>
<keyword evidence="2" id="KW-0539">Nucleus</keyword>
<feature type="compositionally biased region" description="Polar residues" evidence="3">
    <location>
        <begin position="11"/>
        <end position="22"/>
    </location>
</feature>
<dbReference type="AlphaFoldDB" id="A0AAF0WJC8"/>
<gene>
    <name evidence="4" type="ORF">DCAR_0208571</name>
    <name evidence="5" type="ORF">DCAR_0208572</name>
</gene>
<keyword evidence="6" id="KW-1185">Reference proteome</keyword>
<dbReference type="EMBL" id="CP093344">
    <property type="protein sequence ID" value="WOG89334.1"/>
    <property type="molecule type" value="Genomic_DNA"/>
</dbReference>
<evidence type="ECO:0008006" key="7">
    <source>
        <dbReference type="Google" id="ProtNLM"/>
    </source>
</evidence>
<protein>
    <recommendedName>
        <fullName evidence="7">Oxidative stress 3</fullName>
    </recommendedName>
</protein>
<dbReference type="GO" id="GO:0006950">
    <property type="term" value="P:response to stress"/>
    <property type="evidence" value="ECO:0007669"/>
    <property type="project" value="UniProtKB-ARBA"/>
</dbReference>
<reference evidence="4" key="2">
    <citation type="submission" date="2022-03" db="EMBL/GenBank/DDBJ databases">
        <title>Draft title - Genomic analysis of global carrot germplasm unveils the trajectory of domestication and the origin of high carotenoid orange carrot.</title>
        <authorList>
            <person name="Iorizzo M."/>
            <person name="Ellison S."/>
            <person name="Senalik D."/>
            <person name="Macko-Podgorni A."/>
            <person name="Grzebelus D."/>
            <person name="Bostan H."/>
            <person name="Rolling W."/>
            <person name="Curaba J."/>
            <person name="Simon P."/>
        </authorList>
    </citation>
    <scope>NUCLEOTIDE SEQUENCE</scope>
    <source>
        <tissue evidence="4">Leaf</tissue>
    </source>
</reference>
<proteinExistence type="predicted"/>
<dbReference type="PANTHER" id="PTHR33172">
    <property type="entry name" value="OS08G0516900 PROTEIN"/>
    <property type="match status" value="1"/>
</dbReference>
<sequence length="177" mass="19493">MAHDQGKKQLFQGSCGEQSRFSRNTRDEKWDLIEKERYEESEKSSSIGIASTNSDGSSSLDTSDDASSSSYSSANSSGSLYDLSDLMSQLPFKRGLSKFYEGKSQSFTCLSRVGSIEELAKKESAYNNRRKLLNGCKSYGGGLNNYKLYNLPKPVISKKKSRGLLSSSSLSNRKGSK</sequence>
<dbReference type="PANTHER" id="PTHR33172:SF99">
    <property type="entry name" value="COLD INDUCED PROTEIN-LIKE"/>
    <property type="match status" value="1"/>
</dbReference>